<dbReference type="STRING" id="1121326.CLMAG_57710"/>
<accession>A0A162QRJ3</accession>
<dbReference type="EMBL" id="LWAE01000013">
    <property type="protein sequence ID" value="KZL88867.1"/>
    <property type="molecule type" value="Genomic_DNA"/>
</dbReference>
<dbReference type="PANTHER" id="PTHR36846:SF1">
    <property type="entry name" value="PROTEIN VIAA"/>
    <property type="match status" value="1"/>
</dbReference>
<dbReference type="InterPro" id="IPR036465">
    <property type="entry name" value="vWFA_dom_sf"/>
</dbReference>
<comment type="caution">
    <text evidence="2">The sequence shown here is derived from an EMBL/GenBank/DDBJ whole genome shotgun (WGS) entry which is preliminary data.</text>
</comment>
<dbReference type="Proteomes" id="UP000076603">
    <property type="component" value="Unassembled WGS sequence"/>
</dbReference>
<dbReference type="SUPFAM" id="SSF53300">
    <property type="entry name" value="vWA-like"/>
    <property type="match status" value="1"/>
</dbReference>
<protein>
    <submittedName>
        <fullName evidence="2">Protein ViaA</fullName>
    </submittedName>
</protein>
<evidence type="ECO:0000313" key="2">
    <source>
        <dbReference type="EMBL" id="KZL88867.1"/>
    </source>
</evidence>
<dbReference type="AlphaFoldDB" id="A0A162QRJ3"/>
<dbReference type="OrthoDB" id="92417at2"/>
<feature type="coiled-coil region" evidence="1">
    <location>
        <begin position="154"/>
        <end position="222"/>
    </location>
</feature>
<keyword evidence="3" id="KW-1185">Reference proteome</keyword>
<proteinExistence type="predicted"/>
<gene>
    <name evidence="2" type="primary">viaA</name>
    <name evidence="2" type="ORF">CLMAG_57710</name>
</gene>
<evidence type="ECO:0000256" key="1">
    <source>
        <dbReference type="SAM" id="Coils"/>
    </source>
</evidence>
<evidence type="ECO:0000313" key="3">
    <source>
        <dbReference type="Proteomes" id="UP000076603"/>
    </source>
</evidence>
<name>A0A162QRJ3_9CLOT</name>
<dbReference type="PANTHER" id="PTHR36846">
    <property type="entry name" value="PROTEIN VIAA"/>
    <property type="match status" value="1"/>
</dbReference>
<dbReference type="PATRIC" id="fig|1121326.3.peg.5831"/>
<keyword evidence="1" id="KW-0175">Coiled coil</keyword>
<dbReference type="GO" id="GO:0005829">
    <property type="term" value="C:cytosol"/>
    <property type="evidence" value="ECO:0007669"/>
    <property type="project" value="TreeGrafter"/>
</dbReference>
<dbReference type="RefSeq" id="WP_066630369.1">
    <property type="nucleotide sequence ID" value="NZ_FQXL01000030.1"/>
</dbReference>
<organism evidence="2 3">
    <name type="scientific">Clostridium magnum DSM 2767</name>
    <dbReference type="NCBI Taxonomy" id="1121326"/>
    <lineage>
        <taxon>Bacteria</taxon>
        <taxon>Bacillati</taxon>
        <taxon>Bacillota</taxon>
        <taxon>Clostridia</taxon>
        <taxon>Eubacteriales</taxon>
        <taxon>Clostridiaceae</taxon>
        <taxon>Clostridium</taxon>
    </lineage>
</organism>
<dbReference type="Gene3D" id="3.40.50.410">
    <property type="entry name" value="von Willebrand factor, type A domain"/>
    <property type="match status" value="1"/>
</dbReference>
<sequence length="540" mass="62007">MFSVEEIIQRYKPAEAKEETGSKQNKVINHTRMEQLIFNDKKNKIDESYKSFDYTISETEKKGNEKLSSFEHMSQDLFNMFYKLAPEMRTEEELTDNVARYNKKILERVRENSDYQPLKLITEGKDYESIEGTREFLNNLYNNLDDLMKDIGGDKETQNQIDKTKEAIKNKSEQLESVISIYNNMKASGNSSDEIKEVEQKVQSLYKQIESMEKKVKDWEDIIQGNVYANREEIDQKINEAMIKALEKVNGIKDAIDAFGNGAGNNDMNIEGKSRLIKRVNSNSKFKEMAKVIGKMRRLAKSQLNREFIHGRGEKVGIEYGNNLRKILASEFSLLAQKETKPLFYRKYFNKKLKQYSEKTTEFKGRGHIICCRDESGSTAGGREFWAKAISIALLDVAVKEKRKYADIPFGYRLGKVTEVNSSNYNESLVLDLCNNFMHDSGTNFTKPLEKAIELLESNEYDGADVVFITDGHAEVSDSVIERLEKVKKTKKSKIVGVLLDRGGRGYVSHKTIKRFCDKVYKTSDLTEEEIANNLLGSVI</sequence>
<reference evidence="2 3" key="1">
    <citation type="submission" date="2016-04" db="EMBL/GenBank/DDBJ databases">
        <title>Genome sequence of Clostridium magnum DSM 2767.</title>
        <authorList>
            <person name="Poehlein A."/>
            <person name="Uhlig R."/>
            <person name="Fischer R."/>
            <person name="Bahl H."/>
            <person name="Daniel R."/>
        </authorList>
    </citation>
    <scope>NUCLEOTIDE SEQUENCE [LARGE SCALE GENOMIC DNA]</scope>
    <source>
        <strain evidence="2 3">DSM 2767</strain>
    </source>
</reference>